<comment type="subcellular location">
    <subcellularLocation>
        <location evidence="2">Membrane</location>
    </subcellularLocation>
</comment>
<dbReference type="PANTHER" id="PTHR24305:SF166">
    <property type="entry name" value="CYTOCHROME P450 12A4, MITOCHONDRIAL-RELATED"/>
    <property type="match status" value="1"/>
</dbReference>
<keyword evidence="7" id="KW-0479">Metal-binding</keyword>
<evidence type="ECO:0000256" key="2">
    <source>
        <dbReference type="ARBA" id="ARBA00004370"/>
    </source>
</evidence>
<evidence type="ECO:0000256" key="4">
    <source>
        <dbReference type="ARBA" id="ARBA00010617"/>
    </source>
</evidence>
<gene>
    <name evidence="14" type="ORF">R3P38DRAFT_3238116</name>
</gene>
<dbReference type="GO" id="GO:0005506">
    <property type="term" value="F:iron ion binding"/>
    <property type="evidence" value="ECO:0007669"/>
    <property type="project" value="InterPro"/>
</dbReference>
<protein>
    <submittedName>
        <fullName evidence="14">Cytochrome P450</fullName>
    </submittedName>
</protein>
<evidence type="ECO:0000256" key="8">
    <source>
        <dbReference type="ARBA" id="ARBA00022989"/>
    </source>
</evidence>
<organism evidence="14 15">
    <name type="scientific">Favolaschia claudopus</name>
    <dbReference type="NCBI Taxonomy" id="2862362"/>
    <lineage>
        <taxon>Eukaryota</taxon>
        <taxon>Fungi</taxon>
        <taxon>Dikarya</taxon>
        <taxon>Basidiomycota</taxon>
        <taxon>Agaricomycotina</taxon>
        <taxon>Agaricomycetes</taxon>
        <taxon>Agaricomycetidae</taxon>
        <taxon>Agaricales</taxon>
        <taxon>Marasmiineae</taxon>
        <taxon>Mycenaceae</taxon>
        <taxon>Favolaschia</taxon>
    </lineage>
</organism>
<proteinExistence type="inferred from homology"/>
<sequence>MSMDSTSLYLGAFIALALSLILYRPGKTTPLPLIPHNKLKWFLGDIIRMANEKGSITYAFNDTATRLGRVSQVVDSQEMHNVLVNSAFLHKFAAPIPQGLLALPTSSGIMNATMTNPFLAQMSPRIFDLMQEIVDLWSVGARRLGSNPMDVIDVLNDLRLTTIDVRLHYFRHLVQRRPNIPKLAADLEILFDTIGDGLLFPAPRFLPWLTRTFNRKGGKAIASTHDYLRGRLHAARAQYASEGREAEKAATSKADTVLDIILGREKEDWAKGAETRSEAEIMDESTALALGGSGTPSYRKHDAVERQDTLQALRRPAQAPTELLTKLLAISTRAPTFAEISDGANLPYLFAVLYKILRCSRVASTQLESDGAKDVTDGLDGLDAVRSALSKQRWRTGYWFSKDVRAFVPERWLRADGSFDPNAGPWLPFSCGYMGGFGQKLALLELRLFLSTI</sequence>
<evidence type="ECO:0000256" key="1">
    <source>
        <dbReference type="ARBA" id="ARBA00001971"/>
    </source>
</evidence>
<keyword evidence="11" id="KW-0503">Monooxygenase</keyword>
<keyword evidence="8 13" id="KW-1133">Transmembrane helix</keyword>
<comment type="pathway">
    <text evidence="3">Secondary metabolite biosynthesis; terpenoid biosynthesis.</text>
</comment>
<keyword evidence="9" id="KW-0560">Oxidoreductase</keyword>
<keyword evidence="12 13" id="KW-0472">Membrane</keyword>
<dbReference type="GO" id="GO:0016020">
    <property type="term" value="C:membrane"/>
    <property type="evidence" value="ECO:0007669"/>
    <property type="project" value="UniProtKB-SubCell"/>
</dbReference>
<dbReference type="SUPFAM" id="SSF48264">
    <property type="entry name" value="Cytochrome P450"/>
    <property type="match status" value="1"/>
</dbReference>
<evidence type="ECO:0000256" key="3">
    <source>
        <dbReference type="ARBA" id="ARBA00004721"/>
    </source>
</evidence>
<comment type="cofactor">
    <cofactor evidence="1">
        <name>heme</name>
        <dbReference type="ChEBI" id="CHEBI:30413"/>
    </cofactor>
</comment>
<name>A0AAV9ZAP6_9AGAR</name>
<keyword evidence="6 13" id="KW-0812">Transmembrane</keyword>
<keyword evidence="10" id="KW-0408">Iron</keyword>
<dbReference type="Gene3D" id="1.10.630.10">
    <property type="entry name" value="Cytochrome P450"/>
    <property type="match status" value="1"/>
</dbReference>
<dbReference type="PANTHER" id="PTHR24305">
    <property type="entry name" value="CYTOCHROME P450"/>
    <property type="match status" value="1"/>
</dbReference>
<keyword evidence="15" id="KW-1185">Reference proteome</keyword>
<keyword evidence="5" id="KW-0349">Heme</keyword>
<dbReference type="AlphaFoldDB" id="A0AAV9ZAP6"/>
<feature type="transmembrane region" description="Helical" evidence="13">
    <location>
        <begin position="6"/>
        <end position="23"/>
    </location>
</feature>
<comment type="similarity">
    <text evidence="4">Belongs to the cytochrome P450 family.</text>
</comment>
<evidence type="ECO:0000256" key="12">
    <source>
        <dbReference type="ARBA" id="ARBA00023136"/>
    </source>
</evidence>
<dbReference type="InterPro" id="IPR036396">
    <property type="entry name" value="Cyt_P450_sf"/>
</dbReference>
<evidence type="ECO:0000256" key="7">
    <source>
        <dbReference type="ARBA" id="ARBA00022723"/>
    </source>
</evidence>
<evidence type="ECO:0000313" key="14">
    <source>
        <dbReference type="EMBL" id="KAK6975045.1"/>
    </source>
</evidence>
<dbReference type="GO" id="GO:0016705">
    <property type="term" value="F:oxidoreductase activity, acting on paired donors, with incorporation or reduction of molecular oxygen"/>
    <property type="evidence" value="ECO:0007669"/>
    <property type="project" value="InterPro"/>
</dbReference>
<accession>A0AAV9ZAP6</accession>
<dbReference type="EMBL" id="JAWWNJ010000175">
    <property type="protein sequence ID" value="KAK6975045.1"/>
    <property type="molecule type" value="Genomic_DNA"/>
</dbReference>
<evidence type="ECO:0000256" key="5">
    <source>
        <dbReference type="ARBA" id="ARBA00022617"/>
    </source>
</evidence>
<evidence type="ECO:0000256" key="9">
    <source>
        <dbReference type="ARBA" id="ARBA00023002"/>
    </source>
</evidence>
<evidence type="ECO:0000256" key="10">
    <source>
        <dbReference type="ARBA" id="ARBA00023004"/>
    </source>
</evidence>
<dbReference type="GO" id="GO:0020037">
    <property type="term" value="F:heme binding"/>
    <property type="evidence" value="ECO:0007669"/>
    <property type="project" value="InterPro"/>
</dbReference>
<dbReference type="InterPro" id="IPR050121">
    <property type="entry name" value="Cytochrome_P450_monoxygenase"/>
</dbReference>
<evidence type="ECO:0000256" key="6">
    <source>
        <dbReference type="ARBA" id="ARBA00022692"/>
    </source>
</evidence>
<comment type="caution">
    <text evidence="14">The sequence shown here is derived from an EMBL/GenBank/DDBJ whole genome shotgun (WGS) entry which is preliminary data.</text>
</comment>
<reference evidence="14 15" key="1">
    <citation type="journal article" date="2024" name="J Genomics">
        <title>Draft genome sequencing and assembly of Favolaschia claudopus CIRM-BRFM 2984 isolated from oak limbs.</title>
        <authorList>
            <person name="Navarro D."/>
            <person name="Drula E."/>
            <person name="Chaduli D."/>
            <person name="Cazenave R."/>
            <person name="Ahrendt S."/>
            <person name="Wang J."/>
            <person name="Lipzen A."/>
            <person name="Daum C."/>
            <person name="Barry K."/>
            <person name="Grigoriev I.V."/>
            <person name="Favel A."/>
            <person name="Rosso M.N."/>
            <person name="Martin F."/>
        </authorList>
    </citation>
    <scope>NUCLEOTIDE SEQUENCE [LARGE SCALE GENOMIC DNA]</scope>
    <source>
        <strain evidence="14 15">CIRM-BRFM 2984</strain>
    </source>
</reference>
<dbReference type="GO" id="GO:0004497">
    <property type="term" value="F:monooxygenase activity"/>
    <property type="evidence" value="ECO:0007669"/>
    <property type="project" value="UniProtKB-KW"/>
</dbReference>
<evidence type="ECO:0000256" key="11">
    <source>
        <dbReference type="ARBA" id="ARBA00023033"/>
    </source>
</evidence>
<evidence type="ECO:0000256" key="13">
    <source>
        <dbReference type="SAM" id="Phobius"/>
    </source>
</evidence>
<dbReference type="Proteomes" id="UP001362999">
    <property type="component" value="Unassembled WGS sequence"/>
</dbReference>
<evidence type="ECO:0000313" key="15">
    <source>
        <dbReference type="Proteomes" id="UP001362999"/>
    </source>
</evidence>